<keyword evidence="9 18" id="KW-0378">Hydrolase</keyword>
<evidence type="ECO:0000256" key="3">
    <source>
        <dbReference type="ARBA" id="ARBA00010136"/>
    </source>
</evidence>
<keyword evidence="8" id="KW-0479">Metal-binding</keyword>
<keyword evidence="10" id="KW-0862">Zinc</keyword>
<comment type="similarity">
    <text evidence="3">Belongs to the peptidase M1 family.</text>
</comment>
<dbReference type="Gene3D" id="2.60.40.1730">
    <property type="entry name" value="tricorn interacting facor f3 domain"/>
    <property type="match status" value="1"/>
</dbReference>
<comment type="catalytic activity">
    <reaction evidence="1">
        <text>Release of an N-terminal amino acid, Xaa-|-Yaa- from a peptide, amide or arylamide. Xaa is preferably Ala, but may be most amino acids including Pro (slow action). When a terminal hydrophobic residue is followed by a prolyl residue, the two may be released as an intact Xaa-Pro dipeptide.</text>
        <dbReference type="EC" id="3.4.11.2"/>
    </reaction>
</comment>
<evidence type="ECO:0000259" key="17">
    <source>
        <dbReference type="Pfam" id="PF17900"/>
    </source>
</evidence>
<keyword evidence="15" id="KW-0732">Signal</keyword>
<evidence type="ECO:0000256" key="2">
    <source>
        <dbReference type="ARBA" id="ARBA00001947"/>
    </source>
</evidence>
<feature type="domain" description="Aminopeptidase N-like N-terminal" evidence="17">
    <location>
        <begin position="58"/>
        <end position="222"/>
    </location>
</feature>
<dbReference type="InterPro" id="IPR045357">
    <property type="entry name" value="Aminopeptidase_N-like_N"/>
</dbReference>
<evidence type="ECO:0000256" key="4">
    <source>
        <dbReference type="ARBA" id="ARBA00012564"/>
    </source>
</evidence>
<feature type="region of interest" description="Disordered" evidence="14">
    <location>
        <begin position="479"/>
        <end position="511"/>
    </location>
</feature>
<evidence type="ECO:0000256" key="7">
    <source>
        <dbReference type="ARBA" id="ARBA00022670"/>
    </source>
</evidence>
<keyword evidence="11" id="KW-0482">Metalloprotease</keyword>
<keyword evidence="19" id="KW-1185">Reference proteome</keyword>
<dbReference type="PRINTS" id="PR00756">
    <property type="entry name" value="ALADIPTASE"/>
</dbReference>
<feature type="signal peptide" evidence="15">
    <location>
        <begin position="1"/>
        <end position="30"/>
    </location>
</feature>
<name>A0ABV7YED3_9ACTN</name>
<dbReference type="InterPro" id="IPR027268">
    <property type="entry name" value="Peptidase_M4/M1_CTD_sf"/>
</dbReference>
<evidence type="ECO:0000256" key="14">
    <source>
        <dbReference type="SAM" id="MobiDB-lite"/>
    </source>
</evidence>
<evidence type="ECO:0000313" key="18">
    <source>
        <dbReference type="EMBL" id="MFC3762719.1"/>
    </source>
</evidence>
<keyword evidence="6 18" id="KW-0031">Aminopeptidase</keyword>
<dbReference type="Pfam" id="PF17900">
    <property type="entry name" value="Peptidase_M1_N"/>
    <property type="match status" value="1"/>
</dbReference>
<gene>
    <name evidence="18" type="ORF">ACFOUW_17890</name>
</gene>
<evidence type="ECO:0000256" key="5">
    <source>
        <dbReference type="ARBA" id="ARBA00015611"/>
    </source>
</evidence>
<sequence length="511" mass="55999">MFCSRRSVLLGSAALAATSVPILGSGVAYAGSGSPGAPGIGDEVFPNLGNGGYLVDLYLLDLDYRETTKLVDGCVTAKSRAQQDLSSFYVDSVGLVIHSVEVDGRSATFSQQGEELLVTPVRKLRKGERFSTKIRFTADPRLKVPGVISGWCPTDDGFAIAPQPAGAHTIFPCNDHPSDKAGFVVTLTVPQDLTAVASGVPIGLKTRNGRTTHTFWSEHPIATEILQAVVGNYTIVERGTVRGTRLRDVVPSHKVELLEPALALTPGLLDWIEPQLGHFPLEAYGLLPLNNEDPAAFDFTGLETQTLTLYKPKYLEGIESAIAAHMMHEITHSWFGNSVSPKSWNDLWLNEGHAEYYALTYKYERGWPDQFGLTTFEARMKRTYGLSDQWRRDHGPVAKPPVASLWHAQRYQGGTLVLYALHEKLGAELFNKIERAYLKRYRDKSISTDDFIALAADVSGDPSVTPFLADWAYGTKTPPMPNHPDWTTLPAPASARQTPRPYSGRDDSAVS</sequence>
<dbReference type="SUPFAM" id="SSF55486">
    <property type="entry name" value="Metalloproteases ('zincins'), catalytic domain"/>
    <property type="match status" value="1"/>
</dbReference>
<protein>
    <recommendedName>
        <fullName evidence="5">Aminopeptidase N</fullName>
        <ecNumber evidence="4">3.4.11.2</ecNumber>
    </recommendedName>
    <alternativeName>
        <fullName evidence="12">Alanine aminopeptidase</fullName>
    </alternativeName>
    <alternativeName>
        <fullName evidence="13">Lysyl aminopeptidase</fullName>
    </alternativeName>
</protein>
<evidence type="ECO:0000259" key="16">
    <source>
        <dbReference type="Pfam" id="PF01433"/>
    </source>
</evidence>
<comment type="cofactor">
    <cofactor evidence="2">
        <name>Zn(2+)</name>
        <dbReference type="ChEBI" id="CHEBI:29105"/>
    </cofactor>
</comment>
<dbReference type="Proteomes" id="UP001595699">
    <property type="component" value="Unassembled WGS sequence"/>
</dbReference>
<evidence type="ECO:0000256" key="15">
    <source>
        <dbReference type="SAM" id="SignalP"/>
    </source>
</evidence>
<evidence type="ECO:0000256" key="8">
    <source>
        <dbReference type="ARBA" id="ARBA00022723"/>
    </source>
</evidence>
<reference evidence="19" key="1">
    <citation type="journal article" date="2019" name="Int. J. Syst. Evol. Microbiol.">
        <title>The Global Catalogue of Microorganisms (GCM) 10K type strain sequencing project: providing services to taxonomists for standard genome sequencing and annotation.</title>
        <authorList>
            <consortium name="The Broad Institute Genomics Platform"/>
            <consortium name="The Broad Institute Genome Sequencing Center for Infectious Disease"/>
            <person name="Wu L."/>
            <person name="Ma J."/>
        </authorList>
    </citation>
    <scope>NUCLEOTIDE SEQUENCE [LARGE SCALE GENOMIC DNA]</scope>
    <source>
        <strain evidence="19">CGMCC 4.7241</strain>
    </source>
</reference>
<dbReference type="GO" id="GO:0004177">
    <property type="term" value="F:aminopeptidase activity"/>
    <property type="evidence" value="ECO:0007669"/>
    <property type="project" value="UniProtKB-KW"/>
</dbReference>
<feature type="chain" id="PRO_5045691536" description="Aminopeptidase N" evidence="15">
    <location>
        <begin position="31"/>
        <end position="511"/>
    </location>
</feature>
<keyword evidence="7" id="KW-0645">Protease</keyword>
<dbReference type="InterPro" id="IPR014782">
    <property type="entry name" value="Peptidase_M1_dom"/>
</dbReference>
<dbReference type="PROSITE" id="PS51318">
    <property type="entry name" value="TAT"/>
    <property type="match status" value="1"/>
</dbReference>
<accession>A0ABV7YED3</accession>
<dbReference type="InterPro" id="IPR050344">
    <property type="entry name" value="Peptidase_M1_aminopeptidases"/>
</dbReference>
<proteinExistence type="inferred from homology"/>
<evidence type="ECO:0000256" key="11">
    <source>
        <dbReference type="ARBA" id="ARBA00023049"/>
    </source>
</evidence>
<evidence type="ECO:0000256" key="9">
    <source>
        <dbReference type="ARBA" id="ARBA00022801"/>
    </source>
</evidence>
<evidence type="ECO:0000256" key="10">
    <source>
        <dbReference type="ARBA" id="ARBA00022833"/>
    </source>
</evidence>
<dbReference type="SUPFAM" id="SSF63737">
    <property type="entry name" value="Leukotriene A4 hydrolase N-terminal domain"/>
    <property type="match status" value="1"/>
</dbReference>
<dbReference type="RefSeq" id="WP_205122720.1">
    <property type="nucleotide sequence ID" value="NZ_JAFBCM010000001.1"/>
</dbReference>
<evidence type="ECO:0000313" key="19">
    <source>
        <dbReference type="Proteomes" id="UP001595699"/>
    </source>
</evidence>
<evidence type="ECO:0000256" key="13">
    <source>
        <dbReference type="ARBA" id="ARBA00031533"/>
    </source>
</evidence>
<dbReference type="EMBL" id="JBHRZH010000016">
    <property type="protein sequence ID" value="MFC3762719.1"/>
    <property type="molecule type" value="Genomic_DNA"/>
</dbReference>
<dbReference type="CDD" id="cd09603">
    <property type="entry name" value="M1_APN_like"/>
    <property type="match status" value="1"/>
</dbReference>
<dbReference type="InterPro" id="IPR001930">
    <property type="entry name" value="Peptidase_M1"/>
</dbReference>
<dbReference type="EC" id="3.4.11.2" evidence="4"/>
<evidence type="ECO:0000256" key="6">
    <source>
        <dbReference type="ARBA" id="ARBA00022438"/>
    </source>
</evidence>
<dbReference type="PANTHER" id="PTHR11533:SF174">
    <property type="entry name" value="PUROMYCIN-SENSITIVE AMINOPEPTIDASE-RELATED"/>
    <property type="match status" value="1"/>
</dbReference>
<feature type="domain" description="Peptidase M1 membrane alanine aminopeptidase" evidence="16">
    <location>
        <begin position="297"/>
        <end position="469"/>
    </location>
</feature>
<dbReference type="PANTHER" id="PTHR11533">
    <property type="entry name" value="PROTEASE M1 ZINC METALLOPROTEASE"/>
    <property type="match status" value="1"/>
</dbReference>
<dbReference type="Pfam" id="PF01433">
    <property type="entry name" value="Peptidase_M1"/>
    <property type="match status" value="1"/>
</dbReference>
<evidence type="ECO:0000256" key="1">
    <source>
        <dbReference type="ARBA" id="ARBA00000098"/>
    </source>
</evidence>
<evidence type="ECO:0000256" key="12">
    <source>
        <dbReference type="ARBA" id="ARBA00029811"/>
    </source>
</evidence>
<dbReference type="InterPro" id="IPR042097">
    <property type="entry name" value="Aminopeptidase_N-like_N_sf"/>
</dbReference>
<dbReference type="Gene3D" id="1.10.390.10">
    <property type="entry name" value="Neutral Protease Domain 2"/>
    <property type="match status" value="1"/>
</dbReference>
<dbReference type="InterPro" id="IPR006311">
    <property type="entry name" value="TAT_signal"/>
</dbReference>
<comment type="caution">
    <text evidence="18">The sequence shown here is derived from an EMBL/GenBank/DDBJ whole genome shotgun (WGS) entry which is preliminary data.</text>
</comment>
<organism evidence="18 19">
    <name type="scientific">Tenggerimyces flavus</name>
    <dbReference type="NCBI Taxonomy" id="1708749"/>
    <lineage>
        <taxon>Bacteria</taxon>
        <taxon>Bacillati</taxon>
        <taxon>Actinomycetota</taxon>
        <taxon>Actinomycetes</taxon>
        <taxon>Propionibacteriales</taxon>
        <taxon>Nocardioidaceae</taxon>
        <taxon>Tenggerimyces</taxon>
    </lineage>
</organism>